<dbReference type="Proteomes" id="UP000274578">
    <property type="component" value="Chromosome 1"/>
</dbReference>
<dbReference type="Gene3D" id="2.60.40.3250">
    <property type="entry name" value="Peptidase M64, N-terminal domain"/>
    <property type="match status" value="1"/>
</dbReference>
<dbReference type="GeneID" id="85012481"/>
<name>A0A3S4TFB6_9BACT</name>
<reference evidence="3 4" key="1">
    <citation type="submission" date="2018-12" db="EMBL/GenBank/DDBJ databases">
        <authorList>
            <consortium name="Pathogen Informatics"/>
        </authorList>
    </citation>
    <scope>NUCLEOTIDE SEQUENCE [LARGE SCALE GENOMIC DNA]</scope>
    <source>
        <strain evidence="3 4">NCTC13071</strain>
    </source>
</reference>
<protein>
    <submittedName>
        <fullName evidence="3">IgA Peptidase M64</fullName>
    </submittedName>
</protein>
<dbReference type="GO" id="GO:0008237">
    <property type="term" value="F:metallopeptidase activity"/>
    <property type="evidence" value="ECO:0007669"/>
    <property type="project" value="InterPro"/>
</dbReference>
<dbReference type="Pfam" id="PF16217">
    <property type="entry name" value="M64_N"/>
    <property type="match status" value="1"/>
</dbReference>
<dbReference type="InterPro" id="IPR032625">
    <property type="entry name" value="M64_N"/>
</dbReference>
<feature type="chain" id="PRO_5018614802" evidence="1">
    <location>
        <begin position="19"/>
        <end position="423"/>
    </location>
</feature>
<gene>
    <name evidence="3" type="ORF">NCTC13071_01676</name>
</gene>
<feature type="domain" description="Peptidase M64 N-terminal" evidence="2">
    <location>
        <begin position="20"/>
        <end position="140"/>
    </location>
</feature>
<sequence>MKKLFLILALFTSLYAEAQHFDDYFTNATLRIDYIFSGNAKHQEISLDKLNRSPRWYGKHKRLAEIPVEGNGQITVRHHHTGNVIYRNSFSTLFQEWLSYDEAKTTSRSFENVFLVPMPKDTVDITIDLRNNRREVTTSFTHQVVPSDILIRKIGYNKRTPFIQMLAPKDTSNCIHIAYIAEGYQPAEMPTFISDVNNAMEALFAHEPFKSMKDRFSVVAVEAPSKDSGTSEPSKGIWKNTALSSHFDTFYSDRYLTTLNIKDLHDWLSGIPYEHIIVLVNTDHYGGGGILNSYNLSMAHHRLTRPVVVHEFGHSFAGLADEYGYEYEQIPMYPHDIEPWEPNITTLVDFHGKWEDLIQKKTPIPTPPTAANRHHVGVYEGAGYALKGVYRPTMDCRMRTNENPEFCPACQRAITRLIEFYTK</sequence>
<dbReference type="AlphaFoldDB" id="A0A3S4TFB6"/>
<organism evidence="3 4">
    <name type="scientific">Segatella oris</name>
    <dbReference type="NCBI Taxonomy" id="28135"/>
    <lineage>
        <taxon>Bacteria</taxon>
        <taxon>Pseudomonadati</taxon>
        <taxon>Bacteroidota</taxon>
        <taxon>Bacteroidia</taxon>
        <taxon>Bacteroidales</taxon>
        <taxon>Prevotellaceae</taxon>
        <taxon>Segatella</taxon>
    </lineage>
</organism>
<dbReference type="Pfam" id="PF09471">
    <property type="entry name" value="Peptidase_M64"/>
    <property type="match status" value="2"/>
</dbReference>
<accession>A0A3S4TFB6</accession>
<dbReference type="InterPro" id="IPR038171">
    <property type="entry name" value="M64_N_sf"/>
</dbReference>
<evidence type="ECO:0000313" key="4">
    <source>
        <dbReference type="Proteomes" id="UP000274578"/>
    </source>
</evidence>
<dbReference type="RefSeq" id="WP_018920410.1">
    <property type="nucleotide sequence ID" value="NZ_CAUVEI010000019.1"/>
</dbReference>
<dbReference type="Gene3D" id="3.40.390.10">
    <property type="entry name" value="Collagenase (Catalytic Domain)"/>
    <property type="match status" value="1"/>
</dbReference>
<dbReference type="InterPro" id="IPR019026">
    <property type="entry name" value="Peptidase_M64_IgA"/>
</dbReference>
<evidence type="ECO:0000313" key="3">
    <source>
        <dbReference type="EMBL" id="VEH15666.1"/>
    </source>
</evidence>
<evidence type="ECO:0000256" key="1">
    <source>
        <dbReference type="SAM" id="SignalP"/>
    </source>
</evidence>
<dbReference type="InterPro" id="IPR024079">
    <property type="entry name" value="MetalloPept_cat_dom_sf"/>
</dbReference>
<feature type="signal peptide" evidence="1">
    <location>
        <begin position="1"/>
        <end position="18"/>
    </location>
</feature>
<proteinExistence type="predicted"/>
<dbReference type="EMBL" id="LR134384">
    <property type="protein sequence ID" value="VEH15666.1"/>
    <property type="molecule type" value="Genomic_DNA"/>
</dbReference>
<keyword evidence="1" id="KW-0732">Signal</keyword>
<evidence type="ECO:0000259" key="2">
    <source>
        <dbReference type="Pfam" id="PF16217"/>
    </source>
</evidence>
<dbReference type="KEGG" id="poc:NCTC13071_01676"/>